<reference evidence="5" key="1">
    <citation type="submission" date="2018-10" db="EMBL/GenBank/DDBJ databases">
        <title>Effector identification in a new, highly contiguous assembly of the strawberry crown rot pathogen Phytophthora cactorum.</title>
        <authorList>
            <person name="Armitage A.D."/>
            <person name="Nellist C.F."/>
            <person name="Bates H."/>
            <person name="Vickerstaff R.J."/>
            <person name="Harrison R.J."/>
        </authorList>
    </citation>
    <scope>NUCLEOTIDE SEQUENCE</scope>
    <source>
        <strain evidence="5">15-7</strain>
        <strain evidence="6">4032</strain>
        <strain evidence="7">P415</strain>
        <strain evidence="8">P421</strain>
    </source>
</reference>
<gene>
    <name evidence="5" type="ORF">PC113_g3877</name>
    <name evidence="6" type="ORF">PC115_g4705</name>
    <name evidence="7" type="ORF">PC118_g3219</name>
    <name evidence="8" type="ORF">PC129_g7139</name>
</gene>
<dbReference type="Proteomes" id="UP000697107">
    <property type="component" value="Unassembled WGS sequence"/>
</dbReference>
<dbReference type="GO" id="GO:0005737">
    <property type="term" value="C:cytoplasm"/>
    <property type="evidence" value="ECO:0007669"/>
    <property type="project" value="TreeGrafter"/>
</dbReference>
<accession>A0A8T0ZRZ1</accession>
<sequence length="234" mass="26418">MSVSWSWQRCLSPGGFYQTPRHRVPAWQCLSSAAPNDLPPEHGLSTTTACPRHQVAQKQNRSTLGSVETMDAPIDENTKRTVQKIPLLTTRAGPRDGESWTKRLKEEYLALIQYVKMNKEADNDWFTIESNKSGTRWTGKCWSFYNGLRYEFDLEFEIPATYPVANPELCIPELEGKTSKMYRGGKICLTIHFAPLWQKNVPRFGVAHALALGLAPWLAAEVPDLVERGVITPV</sequence>
<dbReference type="CDD" id="cd11686">
    <property type="entry name" value="UBCc_UFC1"/>
    <property type="match status" value="1"/>
</dbReference>
<dbReference type="EMBL" id="RCMG01000062">
    <property type="protein sequence ID" value="KAG2865262.1"/>
    <property type="molecule type" value="Genomic_DNA"/>
</dbReference>
<dbReference type="Gene3D" id="3.10.110.10">
    <property type="entry name" value="Ubiquitin Conjugating Enzyme"/>
    <property type="match status" value="1"/>
</dbReference>
<evidence type="ECO:0000256" key="4">
    <source>
        <dbReference type="SAM" id="MobiDB-lite"/>
    </source>
</evidence>
<dbReference type="PANTHER" id="PTHR12921:SF0">
    <property type="entry name" value="UBIQUITIN-FOLD MODIFIER-CONJUGATING ENZYME 1"/>
    <property type="match status" value="1"/>
</dbReference>
<feature type="region of interest" description="Disordered" evidence="4">
    <location>
        <begin position="38"/>
        <end position="62"/>
    </location>
</feature>
<name>A0A8T0ZRZ1_9STRA</name>
<comment type="caution">
    <text evidence="5">The sequence shown here is derived from an EMBL/GenBank/DDBJ whole genome shotgun (WGS) entry which is preliminary data.</text>
</comment>
<evidence type="ECO:0000313" key="6">
    <source>
        <dbReference type="EMBL" id="KAG2936016.1"/>
    </source>
</evidence>
<dbReference type="GO" id="GO:0061657">
    <property type="term" value="F:UFM1 conjugating enzyme activity"/>
    <property type="evidence" value="ECO:0007669"/>
    <property type="project" value="InterPro"/>
</dbReference>
<comment type="similarity">
    <text evidence="1">Belongs to the ubiquitin-conjugating enzyme family. UFC1 subfamily.</text>
</comment>
<keyword evidence="3" id="KW-0833">Ubl conjugation pathway</keyword>
<dbReference type="AlphaFoldDB" id="A0A8T0ZRZ1"/>
<evidence type="ECO:0000313" key="7">
    <source>
        <dbReference type="EMBL" id="KAG2995020.1"/>
    </source>
</evidence>
<evidence type="ECO:0000256" key="2">
    <source>
        <dbReference type="ARBA" id="ARBA00013306"/>
    </source>
</evidence>
<evidence type="ECO:0000313" key="8">
    <source>
        <dbReference type="EMBL" id="KAG3222158.1"/>
    </source>
</evidence>
<dbReference type="SUPFAM" id="SSF54495">
    <property type="entry name" value="UBC-like"/>
    <property type="match status" value="1"/>
</dbReference>
<dbReference type="EMBL" id="RCML01000053">
    <property type="protein sequence ID" value="KAG2995020.1"/>
    <property type="molecule type" value="Genomic_DNA"/>
</dbReference>
<organism evidence="5 9">
    <name type="scientific">Phytophthora cactorum</name>
    <dbReference type="NCBI Taxonomy" id="29920"/>
    <lineage>
        <taxon>Eukaryota</taxon>
        <taxon>Sar</taxon>
        <taxon>Stramenopiles</taxon>
        <taxon>Oomycota</taxon>
        <taxon>Peronosporomycetes</taxon>
        <taxon>Peronosporales</taxon>
        <taxon>Peronosporaceae</taxon>
        <taxon>Phytophthora</taxon>
    </lineage>
</organism>
<protein>
    <recommendedName>
        <fullName evidence="2">Ubiquitin-fold modifier-conjugating enzyme 1</fullName>
    </recommendedName>
</protein>
<dbReference type="Proteomes" id="UP000735874">
    <property type="component" value="Unassembled WGS sequence"/>
</dbReference>
<dbReference type="FunFam" id="3.10.110.10:FF:000106">
    <property type="entry name" value="Ubiquitin-fold modifier-conjugating enzyme 1"/>
    <property type="match status" value="1"/>
</dbReference>
<dbReference type="InterPro" id="IPR014806">
    <property type="entry name" value="Ufc1"/>
</dbReference>
<evidence type="ECO:0000313" key="5">
    <source>
        <dbReference type="EMBL" id="KAG2865262.1"/>
    </source>
</evidence>
<dbReference type="EMBL" id="RCMI01000092">
    <property type="protein sequence ID" value="KAG2936016.1"/>
    <property type="molecule type" value="Genomic_DNA"/>
</dbReference>
<evidence type="ECO:0000256" key="3">
    <source>
        <dbReference type="ARBA" id="ARBA00022786"/>
    </source>
</evidence>
<dbReference type="PANTHER" id="PTHR12921">
    <property type="entry name" value="UBIQUITIN-FOLD MODIFIER-CONJUGATING ENZYME 1"/>
    <property type="match status" value="1"/>
</dbReference>
<dbReference type="EMBL" id="RCMV01000192">
    <property type="protein sequence ID" value="KAG3222158.1"/>
    <property type="molecule type" value="Genomic_DNA"/>
</dbReference>
<evidence type="ECO:0000256" key="1">
    <source>
        <dbReference type="ARBA" id="ARBA00008451"/>
    </source>
</evidence>
<dbReference type="GO" id="GO:1990592">
    <property type="term" value="P:protein K69-linked ufmylation"/>
    <property type="evidence" value="ECO:0007669"/>
    <property type="project" value="TreeGrafter"/>
</dbReference>
<proteinExistence type="inferred from homology"/>
<evidence type="ECO:0000313" key="9">
    <source>
        <dbReference type="Proteomes" id="UP000735874"/>
    </source>
</evidence>
<dbReference type="InterPro" id="IPR016135">
    <property type="entry name" value="UBQ-conjugating_enzyme/RWD"/>
</dbReference>
<dbReference type="Proteomes" id="UP000774804">
    <property type="component" value="Unassembled WGS sequence"/>
</dbReference>
<dbReference type="Proteomes" id="UP000760860">
    <property type="component" value="Unassembled WGS sequence"/>
</dbReference>
<dbReference type="Pfam" id="PF08694">
    <property type="entry name" value="UFC1"/>
    <property type="match status" value="1"/>
</dbReference>
<dbReference type="VEuPathDB" id="FungiDB:PC110_g7122"/>